<accession>A0ABW5WWN4</accession>
<comment type="caution">
    <text evidence="1">The sequence shown here is derived from an EMBL/GenBank/DDBJ whole genome shotgun (WGS) entry which is preliminary data.</text>
</comment>
<name>A0ABW5WWN4_9STAP</name>
<evidence type="ECO:0008006" key="3">
    <source>
        <dbReference type="Google" id="ProtNLM"/>
    </source>
</evidence>
<proteinExistence type="predicted"/>
<dbReference type="EMBL" id="JBHUOQ010000001">
    <property type="protein sequence ID" value="MFD2829648.1"/>
    <property type="molecule type" value="Genomic_DNA"/>
</dbReference>
<evidence type="ECO:0000313" key="2">
    <source>
        <dbReference type="Proteomes" id="UP001597519"/>
    </source>
</evidence>
<dbReference type="Proteomes" id="UP001597519">
    <property type="component" value="Unassembled WGS sequence"/>
</dbReference>
<protein>
    <recommendedName>
        <fullName evidence="3">YolD-like family protein</fullName>
    </recommendedName>
</protein>
<organism evidence="1 2">
    <name type="scientific">Corticicoccus populi</name>
    <dbReference type="NCBI Taxonomy" id="1812821"/>
    <lineage>
        <taxon>Bacteria</taxon>
        <taxon>Bacillati</taxon>
        <taxon>Bacillota</taxon>
        <taxon>Bacilli</taxon>
        <taxon>Bacillales</taxon>
        <taxon>Staphylococcaceae</taxon>
        <taxon>Corticicoccus</taxon>
    </lineage>
</organism>
<sequence>MSNSKKVTPDDLKYKDRGIVKWLGMMLSDHSEALKKESQDSRKREVKAKAEMTDTEISNILFQSFTYHYPVRIQANILKNGYYYQDLKCKVSGYADNRIYLQLKDGRSVNCMIEEIRNAEIMRVEEWYEGE</sequence>
<dbReference type="RefSeq" id="WP_377771833.1">
    <property type="nucleotide sequence ID" value="NZ_JBHUOQ010000001.1"/>
</dbReference>
<reference evidence="2" key="1">
    <citation type="journal article" date="2019" name="Int. J. Syst. Evol. Microbiol.">
        <title>The Global Catalogue of Microorganisms (GCM) 10K type strain sequencing project: providing services to taxonomists for standard genome sequencing and annotation.</title>
        <authorList>
            <consortium name="The Broad Institute Genomics Platform"/>
            <consortium name="The Broad Institute Genome Sequencing Center for Infectious Disease"/>
            <person name="Wu L."/>
            <person name="Ma J."/>
        </authorList>
    </citation>
    <scope>NUCLEOTIDE SEQUENCE [LARGE SCALE GENOMIC DNA]</scope>
    <source>
        <strain evidence="2">KCTC 33575</strain>
    </source>
</reference>
<keyword evidence="2" id="KW-1185">Reference proteome</keyword>
<gene>
    <name evidence="1" type="ORF">ACFSX4_04150</name>
</gene>
<evidence type="ECO:0000313" key="1">
    <source>
        <dbReference type="EMBL" id="MFD2829648.1"/>
    </source>
</evidence>